<evidence type="ECO:0000313" key="2">
    <source>
        <dbReference type="EMBL" id="CAE6815233.1"/>
    </source>
</evidence>
<dbReference type="EMBL" id="CAJNBH010000020">
    <property type="protein sequence ID" value="CAE6815233.1"/>
    <property type="molecule type" value="Genomic_DNA"/>
</dbReference>
<keyword evidence="3" id="KW-1185">Reference proteome</keyword>
<evidence type="ECO:0000256" key="1">
    <source>
        <dbReference type="SAM" id="MobiDB-lite"/>
    </source>
</evidence>
<accession>A0ABN7MLV5</accession>
<evidence type="ECO:0000313" key="3">
    <source>
        <dbReference type="Proteomes" id="UP000673821"/>
    </source>
</evidence>
<dbReference type="Proteomes" id="UP000673821">
    <property type="component" value="Unassembled WGS sequence"/>
</dbReference>
<sequence length="50" mass="5347">MGFGRSQDGSLHRAAGCQRPLAGTQQVGEPLMQKPTQMANPKRFCSDEAG</sequence>
<protein>
    <submittedName>
        <fullName evidence="2">Uncharacterized protein</fullName>
    </submittedName>
</protein>
<comment type="caution">
    <text evidence="2">The sequence shown here is derived from an EMBL/GenBank/DDBJ whole genome shotgun (WGS) entry which is preliminary data.</text>
</comment>
<reference evidence="2 3" key="1">
    <citation type="submission" date="2021-02" db="EMBL/GenBank/DDBJ databases">
        <authorList>
            <person name="Vanwijnsberghe S."/>
        </authorList>
    </citation>
    <scope>NUCLEOTIDE SEQUENCE [LARGE SCALE GENOMIC DNA]</scope>
    <source>
        <strain evidence="2 3">R-69776</strain>
    </source>
</reference>
<proteinExistence type="predicted"/>
<organism evidence="2 3">
    <name type="scientific">Paraburkholderia nemoris</name>
    <dbReference type="NCBI Taxonomy" id="2793076"/>
    <lineage>
        <taxon>Bacteria</taxon>
        <taxon>Pseudomonadati</taxon>
        <taxon>Pseudomonadota</taxon>
        <taxon>Betaproteobacteria</taxon>
        <taxon>Burkholderiales</taxon>
        <taxon>Burkholderiaceae</taxon>
        <taxon>Paraburkholderia</taxon>
    </lineage>
</organism>
<feature type="region of interest" description="Disordered" evidence="1">
    <location>
        <begin position="1"/>
        <end position="50"/>
    </location>
</feature>
<name>A0ABN7MLV5_9BURK</name>
<gene>
    <name evidence="2" type="ORF">R69776_05875</name>
</gene>